<keyword evidence="2" id="KW-1185">Reference proteome</keyword>
<sequence length="323" mass="36003">MDSVNTSDDKTLSERILVSAEAMQQWKAMEPIANELASLVNEYREVIDGIGTVFSFVGFFWNIYSGMEKAKGEAAKQQALVKQVTDAAVQIMITRATADVKNHIDEKEVKEVIDDVNAVLEGFRYDVLPHLKSGFPATGVDAIKLDSRIEKARDAIVALYRLIDDRARVGNGAAVILLYRNLQALVQCKLAMDKWLYGNTEAVIDEAYREITRLSQATGTVTRGLELMSDLSFSQGIVRFQTSGRSRGPQLTQYSYLYKGQAQPVRGSDKAPVVDAFIEARKAARGNAVPEEVKEWNSQVAKMWLRVNNQKLMKRPKLPGLRG</sequence>
<proteinExistence type="predicted"/>
<dbReference type="Proteomes" id="UP001175000">
    <property type="component" value="Unassembled WGS sequence"/>
</dbReference>
<evidence type="ECO:0000313" key="1">
    <source>
        <dbReference type="EMBL" id="KAK0613704.1"/>
    </source>
</evidence>
<protein>
    <submittedName>
        <fullName evidence="1">Uncharacterized protein</fullName>
    </submittedName>
</protein>
<gene>
    <name evidence="1" type="ORF">B0T14DRAFT_591643</name>
</gene>
<comment type="caution">
    <text evidence="1">The sequence shown here is derived from an EMBL/GenBank/DDBJ whole genome shotgun (WGS) entry which is preliminary data.</text>
</comment>
<accession>A0AA39WE27</accession>
<reference evidence="1" key="1">
    <citation type="submission" date="2023-06" db="EMBL/GenBank/DDBJ databases">
        <title>Genome-scale phylogeny and comparative genomics of the fungal order Sordariales.</title>
        <authorList>
            <consortium name="Lawrence Berkeley National Laboratory"/>
            <person name="Hensen N."/>
            <person name="Bonometti L."/>
            <person name="Westerberg I."/>
            <person name="Brannstrom I.O."/>
            <person name="Guillou S."/>
            <person name="Cros-Aarteil S."/>
            <person name="Calhoun S."/>
            <person name="Haridas S."/>
            <person name="Kuo A."/>
            <person name="Mondo S."/>
            <person name="Pangilinan J."/>
            <person name="Riley R."/>
            <person name="Labutti K."/>
            <person name="Andreopoulos B."/>
            <person name="Lipzen A."/>
            <person name="Chen C."/>
            <person name="Yanf M."/>
            <person name="Daum C."/>
            <person name="Ng V."/>
            <person name="Clum A."/>
            <person name="Steindorff A."/>
            <person name="Ohm R."/>
            <person name="Martin F."/>
            <person name="Silar P."/>
            <person name="Natvig D."/>
            <person name="Lalanne C."/>
            <person name="Gautier V."/>
            <person name="Ament-Velasquez S.L."/>
            <person name="Kruys A."/>
            <person name="Hutchinson M.I."/>
            <person name="Powell A.J."/>
            <person name="Barry K."/>
            <person name="Miller A.N."/>
            <person name="Grigoriev I.V."/>
            <person name="Debuchy R."/>
            <person name="Gladieux P."/>
            <person name="Thoren M.H."/>
            <person name="Johannesson H."/>
        </authorList>
    </citation>
    <scope>NUCLEOTIDE SEQUENCE</scope>
    <source>
        <strain evidence="1">CBS 606.72</strain>
    </source>
</reference>
<organism evidence="1 2">
    <name type="scientific">Immersiella caudata</name>
    <dbReference type="NCBI Taxonomy" id="314043"/>
    <lineage>
        <taxon>Eukaryota</taxon>
        <taxon>Fungi</taxon>
        <taxon>Dikarya</taxon>
        <taxon>Ascomycota</taxon>
        <taxon>Pezizomycotina</taxon>
        <taxon>Sordariomycetes</taxon>
        <taxon>Sordariomycetidae</taxon>
        <taxon>Sordariales</taxon>
        <taxon>Lasiosphaeriaceae</taxon>
        <taxon>Immersiella</taxon>
    </lineage>
</organism>
<dbReference type="AlphaFoldDB" id="A0AA39WE27"/>
<name>A0AA39WE27_9PEZI</name>
<evidence type="ECO:0000313" key="2">
    <source>
        <dbReference type="Proteomes" id="UP001175000"/>
    </source>
</evidence>
<dbReference type="EMBL" id="JAULSU010000006">
    <property type="protein sequence ID" value="KAK0613704.1"/>
    <property type="molecule type" value="Genomic_DNA"/>
</dbReference>